<dbReference type="Pfam" id="PF13650">
    <property type="entry name" value="Asp_protease_2"/>
    <property type="match status" value="1"/>
</dbReference>
<evidence type="ECO:0000256" key="1">
    <source>
        <dbReference type="ARBA" id="ARBA00022801"/>
    </source>
</evidence>
<keyword evidence="1" id="KW-0378">Hydrolase</keyword>
<dbReference type="RefSeq" id="WP_163956968.1">
    <property type="nucleotide sequence ID" value="NZ_BAAAES010000008.1"/>
</dbReference>
<dbReference type="InterPro" id="IPR001995">
    <property type="entry name" value="Peptidase_A2_cat"/>
</dbReference>
<keyword evidence="5" id="KW-1185">Reference proteome</keyword>
<dbReference type="Proteomes" id="UP001500238">
    <property type="component" value="Unassembled WGS sequence"/>
</dbReference>
<reference evidence="4 5" key="1">
    <citation type="journal article" date="2019" name="Int. J. Syst. Evol. Microbiol.">
        <title>The Global Catalogue of Microorganisms (GCM) 10K type strain sequencing project: providing services to taxonomists for standard genome sequencing and annotation.</title>
        <authorList>
            <consortium name="The Broad Institute Genomics Platform"/>
            <consortium name="The Broad Institute Genome Sequencing Center for Infectious Disease"/>
            <person name="Wu L."/>
            <person name="Ma J."/>
        </authorList>
    </citation>
    <scope>NUCLEOTIDE SEQUENCE [LARGE SCALE GENOMIC DNA]</scope>
    <source>
        <strain evidence="4 5">JCM 14603</strain>
    </source>
</reference>
<evidence type="ECO:0000259" key="3">
    <source>
        <dbReference type="PROSITE" id="PS50175"/>
    </source>
</evidence>
<dbReference type="SUPFAM" id="SSF50630">
    <property type="entry name" value="Acid proteases"/>
    <property type="match status" value="1"/>
</dbReference>
<sequence>MLRIRPRPIAALLLILFVGAPAHAQGTSREGIATLTPDAEARWVPFDLTPGNQIRFTLTLDERPVTAILDTGVSYSVLARKSVAVDPARVTANGSATAIGGGGGGAVAIGWQPTRRLTIGGLTRTGGGVTVADLPALATGSARAVDMLVGRDVTGGQALDIDYANRRFRLIPSGRLPFVGALAPLAISAGRRVYESSATVGGRRIAPMIVDTGDGSAITLAPGAAKTARIDALPTTTTISFGLAGETVSTLAILPAVTLGQQVVRNVEARVEPAGGFSDTIGVAGRIGSGLLQHYRVLLDPAAGRMVLKPGPDADAAPLRSTSGLLVGLERDRLKVLHVMRGGPAAAAGWQAGETICRVDGQAVTPDYPTTTLAKWAVGASGTLVTLGMCDGTTRTLTLARFY</sequence>
<keyword evidence="2" id="KW-0732">Signal</keyword>
<dbReference type="SUPFAM" id="SSF50156">
    <property type="entry name" value="PDZ domain-like"/>
    <property type="match status" value="1"/>
</dbReference>
<organism evidence="4 5">
    <name type="scientific">Sphingomonas insulae</name>
    <dbReference type="NCBI Taxonomy" id="424800"/>
    <lineage>
        <taxon>Bacteria</taxon>
        <taxon>Pseudomonadati</taxon>
        <taxon>Pseudomonadota</taxon>
        <taxon>Alphaproteobacteria</taxon>
        <taxon>Sphingomonadales</taxon>
        <taxon>Sphingomonadaceae</taxon>
        <taxon>Sphingomonas</taxon>
    </lineage>
</organism>
<dbReference type="EMBL" id="BAAAES010000008">
    <property type="protein sequence ID" value="GAA0670878.1"/>
    <property type="molecule type" value="Genomic_DNA"/>
</dbReference>
<dbReference type="InterPro" id="IPR036034">
    <property type="entry name" value="PDZ_sf"/>
</dbReference>
<dbReference type="Gene3D" id="2.40.70.10">
    <property type="entry name" value="Acid Proteases"/>
    <property type="match status" value="2"/>
</dbReference>
<proteinExistence type="predicted"/>
<evidence type="ECO:0000256" key="2">
    <source>
        <dbReference type="SAM" id="SignalP"/>
    </source>
</evidence>
<feature type="signal peptide" evidence="2">
    <location>
        <begin position="1"/>
        <end position="24"/>
    </location>
</feature>
<dbReference type="InterPro" id="IPR021109">
    <property type="entry name" value="Peptidase_aspartic_dom_sf"/>
</dbReference>
<feature type="chain" id="PRO_5046611396" description="Peptidase A2 domain-containing protein" evidence="2">
    <location>
        <begin position="25"/>
        <end position="403"/>
    </location>
</feature>
<feature type="domain" description="Peptidase A2" evidence="3">
    <location>
        <begin position="65"/>
        <end position="153"/>
    </location>
</feature>
<gene>
    <name evidence="4" type="ORF">GCM10009102_22140</name>
</gene>
<dbReference type="InterPro" id="IPR001969">
    <property type="entry name" value="Aspartic_peptidase_AS"/>
</dbReference>
<dbReference type="PROSITE" id="PS00141">
    <property type="entry name" value="ASP_PROTEASE"/>
    <property type="match status" value="1"/>
</dbReference>
<dbReference type="PROSITE" id="PS50175">
    <property type="entry name" value="ASP_PROT_RETROV"/>
    <property type="match status" value="1"/>
</dbReference>
<evidence type="ECO:0000313" key="5">
    <source>
        <dbReference type="Proteomes" id="UP001500238"/>
    </source>
</evidence>
<protein>
    <recommendedName>
        <fullName evidence="3">Peptidase A2 domain-containing protein</fullName>
    </recommendedName>
</protein>
<dbReference type="Gene3D" id="2.30.42.10">
    <property type="match status" value="1"/>
</dbReference>
<accession>A0ABN1HWL7</accession>
<evidence type="ECO:0000313" key="4">
    <source>
        <dbReference type="EMBL" id="GAA0670878.1"/>
    </source>
</evidence>
<comment type="caution">
    <text evidence="4">The sequence shown here is derived from an EMBL/GenBank/DDBJ whole genome shotgun (WGS) entry which is preliminary data.</text>
</comment>
<name>A0ABN1HWL7_9SPHN</name>